<evidence type="ECO:0000313" key="1">
    <source>
        <dbReference type="EMBL" id="RTE67442.1"/>
    </source>
</evidence>
<evidence type="ECO:0000313" key="2">
    <source>
        <dbReference type="Proteomes" id="UP000283087"/>
    </source>
</evidence>
<reference evidence="1 2" key="1">
    <citation type="submission" date="2018-11" db="EMBL/GenBank/DDBJ databases">
        <title>The draft genome sequence of Amphritea opalescens ANRC-JH13T.</title>
        <authorList>
            <person name="Fang Z."/>
            <person name="Zhang Y."/>
            <person name="Han X."/>
        </authorList>
    </citation>
    <scope>NUCLEOTIDE SEQUENCE [LARGE SCALE GENOMIC DNA]</scope>
    <source>
        <strain evidence="1 2">ANRC-JH13</strain>
    </source>
</reference>
<proteinExistence type="predicted"/>
<keyword evidence="2" id="KW-1185">Reference proteome</keyword>
<dbReference type="OrthoDB" id="1161323at2"/>
<dbReference type="AlphaFoldDB" id="A0A430KVC1"/>
<name>A0A430KVC1_9GAMM</name>
<dbReference type="PROSITE" id="PS51257">
    <property type="entry name" value="PROKAR_LIPOPROTEIN"/>
    <property type="match status" value="1"/>
</dbReference>
<comment type="caution">
    <text evidence="1">The sequence shown here is derived from an EMBL/GenBank/DDBJ whole genome shotgun (WGS) entry which is preliminary data.</text>
</comment>
<dbReference type="EMBL" id="RQXW01000001">
    <property type="protein sequence ID" value="RTE67442.1"/>
    <property type="molecule type" value="Genomic_DNA"/>
</dbReference>
<dbReference type="Proteomes" id="UP000283087">
    <property type="component" value="Unassembled WGS sequence"/>
</dbReference>
<organism evidence="1 2">
    <name type="scientific">Amphritea opalescens</name>
    <dbReference type="NCBI Taxonomy" id="2490544"/>
    <lineage>
        <taxon>Bacteria</taxon>
        <taxon>Pseudomonadati</taxon>
        <taxon>Pseudomonadota</taxon>
        <taxon>Gammaproteobacteria</taxon>
        <taxon>Oceanospirillales</taxon>
        <taxon>Oceanospirillaceae</taxon>
        <taxon>Amphritea</taxon>
    </lineage>
</organism>
<protein>
    <submittedName>
        <fullName evidence="1">Uncharacterized protein</fullName>
    </submittedName>
</protein>
<accession>A0A430KVC1</accession>
<gene>
    <name evidence="1" type="ORF">EH243_00370</name>
</gene>
<dbReference type="RefSeq" id="WP_126156652.1">
    <property type="nucleotide sequence ID" value="NZ_RQXW01000001.1"/>
</dbReference>
<sequence>MVIFNKKIALGIVPFVCLMLAGCDRSVTATAVSNRSVQLDSDHVLMVEKMDQNEVEKGVITGHVYKVSDVFKYAIELKPEQAIWSKRGAEPKHLLLCDEGLYLHFMEKRRNPLYVQPEPEAKAASEALKYIVGHHYSQFVDKRYLFNWLGDAYWVDISQDQYASAAAQCEEYPIPNDNEFIMTTDDKG</sequence>